<dbReference type="STRING" id="157783.LK03_05880"/>
<organism evidence="10 11">
    <name type="scientific">Pseudomonas cremoricolorata</name>
    <dbReference type="NCBI Taxonomy" id="157783"/>
    <lineage>
        <taxon>Bacteria</taxon>
        <taxon>Pseudomonadati</taxon>
        <taxon>Pseudomonadota</taxon>
        <taxon>Gammaproteobacteria</taxon>
        <taxon>Pseudomonadales</taxon>
        <taxon>Pseudomonadaceae</taxon>
        <taxon>Pseudomonas</taxon>
    </lineage>
</organism>
<dbReference type="KEGG" id="psw:LK03_05880"/>
<dbReference type="GO" id="GO:0016746">
    <property type="term" value="F:acyltransferase activity"/>
    <property type="evidence" value="ECO:0007669"/>
    <property type="project" value="UniProtKB-KW"/>
</dbReference>
<evidence type="ECO:0000259" key="9">
    <source>
        <dbReference type="Pfam" id="PF16822"/>
    </source>
</evidence>
<dbReference type="InterPro" id="IPR031811">
    <property type="entry name" value="ALGX/ALGJ_SGNH-like"/>
</dbReference>
<dbReference type="Pfam" id="PF16822">
    <property type="entry name" value="ALGX"/>
    <property type="match status" value="1"/>
</dbReference>
<comment type="subcellular location">
    <subcellularLocation>
        <location evidence="1">Periplasm</location>
    </subcellularLocation>
</comment>
<keyword evidence="7" id="KW-0012">Acyltransferase</keyword>
<evidence type="ECO:0000256" key="3">
    <source>
        <dbReference type="ARBA" id="ARBA00022679"/>
    </source>
</evidence>
<dbReference type="UniPathway" id="UPA00286"/>
<evidence type="ECO:0000256" key="5">
    <source>
        <dbReference type="ARBA" id="ARBA00022764"/>
    </source>
</evidence>
<dbReference type="EMBL" id="CP009455">
    <property type="protein sequence ID" value="AIR88825.1"/>
    <property type="molecule type" value="Genomic_DNA"/>
</dbReference>
<evidence type="ECO:0000256" key="4">
    <source>
        <dbReference type="ARBA" id="ARBA00022729"/>
    </source>
</evidence>
<comment type="pathway">
    <text evidence="2">Glycan biosynthesis; alginate biosynthesis.</text>
</comment>
<evidence type="ECO:0000256" key="1">
    <source>
        <dbReference type="ARBA" id="ARBA00004418"/>
    </source>
</evidence>
<evidence type="ECO:0000313" key="11">
    <source>
        <dbReference type="Proteomes" id="UP000029493"/>
    </source>
</evidence>
<keyword evidence="4 8" id="KW-0732">Signal</keyword>
<dbReference type="GO" id="GO:0042121">
    <property type="term" value="P:alginic acid biosynthetic process"/>
    <property type="evidence" value="ECO:0007669"/>
    <property type="project" value="UniProtKB-UniPathway"/>
</dbReference>
<evidence type="ECO:0000256" key="6">
    <source>
        <dbReference type="ARBA" id="ARBA00022841"/>
    </source>
</evidence>
<accession>A0A089WHN9</accession>
<reference evidence="10 11" key="1">
    <citation type="submission" date="2014-09" db="EMBL/GenBank/DDBJ databases">
        <authorList>
            <person name="Chan K.-G."/>
        </authorList>
    </citation>
    <scope>NUCLEOTIDE SEQUENCE [LARGE SCALE GENOMIC DNA]</scope>
    <source>
        <strain evidence="10 11">ND07</strain>
    </source>
</reference>
<dbReference type="Proteomes" id="UP000029493">
    <property type="component" value="Chromosome"/>
</dbReference>
<keyword evidence="11" id="KW-1185">Reference proteome</keyword>
<evidence type="ECO:0000256" key="8">
    <source>
        <dbReference type="SAM" id="SignalP"/>
    </source>
</evidence>
<evidence type="ECO:0000256" key="7">
    <source>
        <dbReference type="ARBA" id="ARBA00023315"/>
    </source>
</evidence>
<feature type="chain" id="PRO_5001850954" evidence="8">
    <location>
        <begin position="38"/>
        <end position="336"/>
    </location>
</feature>
<dbReference type="eggNOG" id="COG0457">
    <property type="taxonomic scope" value="Bacteria"/>
</dbReference>
<keyword evidence="3" id="KW-0808">Transferase</keyword>
<keyword evidence="5" id="KW-0574">Periplasm</keyword>
<dbReference type="AlphaFoldDB" id="A0A089WHN9"/>
<dbReference type="CDD" id="cd14443">
    <property type="entry name" value="AlgX_N_like_2"/>
    <property type="match status" value="1"/>
</dbReference>
<name>A0A089WHN9_9PSED</name>
<protein>
    <submittedName>
        <fullName evidence="10">Twin-arginine translocation pathway signal</fullName>
    </submittedName>
</protein>
<keyword evidence="6" id="KW-0016">Alginate biosynthesis</keyword>
<sequence length="336" mass="36930">MPRYTMTFSPLFAPVAKRLSTALLAAALGLGASAALADDSSIILRGSDGWLFPGWGSLTEVDSRGINDSTALIKDAQQALAARGIKLQVLVLPDKTRFYPDKLPAGKSLSPAVQQRYKTILSSLRQAGISAIDDEQVLRQLKDKGTDVFYRTDQHWTQPAADATAVATAEQVRRDVPTLKGNAGSGMALGSEFKERRFGDLAERFLTPDQRKETGRETFTVRRQVAADSLLGDTPAPLHVTGHSMVQPYFGFPQKLSNSLDRPVSVNWKPGNVGQWIMLLEYLESADFKRNPPQVLVWQMFEPTYAQGPQASGLWDNASIMSPDTWRQRLRAAVGK</sequence>
<gene>
    <name evidence="10" type="ORF">LK03_05880</name>
</gene>
<feature type="domain" description="AlgX/AlgJ SGNH hydrolase-like" evidence="9">
    <location>
        <begin position="43"/>
        <end position="302"/>
    </location>
</feature>
<dbReference type="GO" id="GO:0042597">
    <property type="term" value="C:periplasmic space"/>
    <property type="evidence" value="ECO:0007669"/>
    <property type="project" value="UniProtKB-SubCell"/>
</dbReference>
<evidence type="ECO:0000313" key="10">
    <source>
        <dbReference type="EMBL" id="AIR88825.1"/>
    </source>
</evidence>
<feature type="signal peptide" evidence="8">
    <location>
        <begin position="1"/>
        <end position="37"/>
    </location>
</feature>
<dbReference type="OrthoDB" id="6790279at2"/>
<evidence type="ECO:0000256" key="2">
    <source>
        <dbReference type="ARBA" id="ARBA00005182"/>
    </source>
</evidence>
<proteinExistence type="predicted"/>